<evidence type="ECO:0000313" key="2">
    <source>
        <dbReference type="EMBL" id="QEG15710.1"/>
    </source>
</evidence>
<feature type="compositionally biased region" description="Basic and acidic residues" evidence="1">
    <location>
        <begin position="10"/>
        <end position="20"/>
    </location>
</feature>
<name>A0ABX5YJ55_9PLAN</name>
<dbReference type="Proteomes" id="UP000322887">
    <property type="component" value="Chromosome"/>
</dbReference>
<dbReference type="GeneID" id="98646184"/>
<keyword evidence="3" id="KW-1185">Reference proteome</keyword>
<gene>
    <name evidence="2" type="ORF">GmarT_15530</name>
</gene>
<sequence>MKKKPMSAKELMDELEKDPEYQLRMQKKEKESAIREQELAEDERELIQECHAVGITINSVWDFVNTSVSYASAIPILARHLEKNHHPWTIQGIVRALTTPESRGVAFSALVKIFRDTSDADSELKWLLGDAIAQAAMPTDIEEIIELAEDPDHGRGRSFLPLGLLSAPIEQVLPVLERWSEDPILSECSLEVLEQLNKSE</sequence>
<reference evidence="2 3" key="1">
    <citation type="submission" date="2019-08" db="EMBL/GenBank/DDBJ databases">
        <title>Deep-cultivation of Planctomycetes and their phenomic and genomic characterization uncovers novel biology.</title>
        <authorList>
            <person name="Wiegand S."/>
            <person name="Jogler M."/>
            <person name="Boedeker C."/>
            <person name="Pinto D."/>
            <person name="Vollmers J."/>
            <person name="Rivas-Marin E."/>
            <person name="Kohn T."/>
            <person name="Peeters S.H."/>
            <person name="Heuer A."/>
            <person name="Rast P."/>
            <person name="Oberbeckmann S."/>
            <person name="Bunk B."/>
            <person name="Jeske O."/>
            <person name="Meyerdierks A."/>
            <person name="Storesund J.E."/>
            <person name="Kallscheuer N."/>
            <person name="Luecker S."/>
            <person name="Lage O.M."/>
            <person name="Pohl T."/>
            <person name="Merkel B.J."/>
            <person name="Hornburger P."/>
            <person name="Mueller R.-W."/>
            <person name="Bruemmer F."/>
            <person name="Labrenz M."/>
            <person name="Spormann A.M."/>
            <person name="Op den Camp H."/>
            <person name="Overmann J."/>
            <person name="Amann R."/>
            <person name="Jetten M.S.M."/>
            <person name="Mascher T."/>
            <person name="Medema M.H."/>
            <person name="Devos D.P."/>
            <person name="Kaster A.-K."/>
            <person name="Ovreas L."/>
            <person name="Rohde M."/>
            <person name="Galperin M.Y."/>
            <person name="Jogler C."/>
        </authorList>
    </citation>
    <scope>NUCLEOTIDE SEQUENCE [LARGE SCALE GENOMIC DNA]</scope>
    <source>
        <strain evidence="2 3">DSM 8797</strain>
    </source>
</reference>
<dbReference type="EMBL" id="CP042910">
    <property type="protein sequence ID" value="QEG15710.1"/>
    <property type="molecule type" value="Genomic_DNA"/>
</dbReference>
<evidence type="ECO:0008006" key="4">
    <source>
        <dbReference type="Google" id="ProtNLM"/>
    </source>
</evidence>
<proteinExistence type="predicted"/>
<protein>
    <recommendedName>
        <fullName evidence="4">HEAT repeat domain-containing protein</fullName>
    </recommendedName>
</protein>
<accession>A0ABX5YJ55</accession>
<dbReference type="RefSeq" id="WP_002646026.1">
    <property type="nucleotide sequence ID" value="NZ_CP042910.1"/>
</dbReference>
<evidence type="ECO:0000256" key="1">
    <source>
        <dbReference type="SAM" id="MobiDB-lite"/>
    </source>
</evidence>
<evidence type="ECO:0000313" key="3">
    <source>
        <dbReference type="Proteomes" id="UP000322887"/>
    </source>
</evidence>
<organism evidence="2 3">
    <name type="scientific">Gimesia maris</name>
    <dbReference type="NCBI Taxonomy" id="122"/>
    <lineage>
        <taxon>Bacteria</taxon>
        <taxon>Pseudomonadati</taxon>
        <taxon>Planctomycetota</taxon>
        <taxon>Planctomycetia</taxon>
        <taxon>Planctomycetales</taxon>
        <taxon>Planctomycetaceae</taxon>
        <taxon>Gimesia</taxon>
    </lineage>
</organism>
<feature type="region of interest" description="Disordered" evidence="1">
    <location>
        <begin position="1"/>
        <end position="20"/>
    </location>
</feature>